<proteinExistence type="inferred from homology"/>
<evidence type="ECO:0000313" key="8">
    <source>
        <dbReference type="EMBL" id="BBK22129.1"/>
    </source>
</evidence>
<keyword evidence="4" id="KW-0482">Metalloprotease</keyword>
<keyword evidence="3" id="KW-0378">Hydrolase</keyword>
<gene>
    <name evidence="8" type="ORF">Aargi30884_10320</name>
</gene>
<dbReference type="KEGG" id="aarg:Aargi30884_10320"/>
<comment type="similarity">
    <text evidence="1">Belongs to the peptidase U62 family.</text>
</comment>
<dbReference type="Pfam" id="PF19290">
    <property type="entry name" value="PmbA_TldD_2nd"/>
    <property type="match status" value="1"/>
</dbReference>
<feature type="domain" description="Metalloprotease TldD/E central" evidence="7">
    <location>
        <begin position="111"/>
        <end position="219"/>
    </location>
</feature>
<feature type="domain" description="Metalloprotease TldD/E C-terminal" evidence="6">
    <location>
        <begin position="226"/>
        <end position="458"/>
    </location>
</feature>
<dbReference type="InterPro" id="IPR035068">
    <property type="entry name" value="TldD/PmbA_N"/>
</dbReference>
<evidence type="ECO:0000259" key="6">
    <source>
        <dbReference type="Pfam" id="PF19289"/>
    </source>
</evidence>
<evidence type="ECO:0000256" key="1">
    <source>
        <dbReference type="ARBA" id="ARBA00005836"/>
    </source>
</evidence>
<dbReference type="InterPro" id="IPR045570">
    <property type="entry name" value="Metalloprtase-TldD/E_cen_dom"/>
</dbReference>
<evidence type="ECO:0000259" key="5">
    <source>
        <dbReference type="Pfam" id="PF01523"/>
    </source>
</evidence>
<keyword evidence="2 8" id="KW-0645">Protease</keyword>
<dbReference type="Gene3D" id="3.30.2290.10">
    <property type="entry name" value="PmbA/TldD superfamily"/>
    <property type="match status" value="1"/>
</dbReference>
<dbReference type="Pfam" id="PF01523">
    <property type="entry name" value="PmbA_TldD_1st"/>
    <property type="match status" value="1"/>
</dbReference>
<dbReference type="Pfam" id="PF19289">
    <property type="entry name" value="PmbA_TldD_3rd"/>
    <property type="match status" value="1"/>
</dbReference>
<dbReference type="Proteomes" id="UP000464754">
    <property type="component" value="Chromosome"/>
</dbReference>
<dbReference type="InterPro" id="IPR025502">
    <property type="entry name" value="TldD"/>
</dbReference>
<keyword evidence="9" id="KW-1185">Reference proteome</keyword>
<feature type="domain" description="Metalloprotease TldD/E N-terminal" evidence="5">
    <location>
        <begin position="22"/>
        <end position="81"/>
    </location>
</feature>
<dbReference type="InterPro" id="IPR002510">
    <property type="entry name" value="Metalloprtase-TldD/E_N"/>
</dbReference>
<name>A0A6N4TH93_9FIRM</name>
<dbReference type="GO" id="GO:0006508">
    <property type="term" value="P:proteolysis"/>
    <property type="evidence" value="ECO:0007669"/>
    <property type="project" value="UniProtKB-KW"/>
</dbReference>
<dbReference type="SUPFAM" id="SSF111283">
    <property type="entry name" value="Putative modulator of DNA gyrase, PmbA/TldD"/>
    <property type="match status" value="1"/>
</dbReference>
<dbReference type="InterPro" id="IPR045569">
    <property type="entry name" value="Metalloprtase-TldD/E_C"/>
</dbReference>
<protein>
    <submittedName>
        <fullName evidence="8">Regulatory protease</fullName>
    </submittedName>
</protein>
<evidence type="ECO:0000259" key="7">
    <source>
        <dbReference type="Pfam" id="PF19290"/>
    </source>
</evidence>
<evidence type="ECO:0000256" key="3">
    <source>
        <dbReference type="ARBA" id="ARBA00022801"/>
    </source>
</evidence>
<dbReference type="InterPro" id="IPR051463">
    <property type="entry name" value="Peptidase_U62_metallo"/>
</dbReference>
<evidence type="ECO:0000256" key="2">
    <source>
        <dbReference type="ARBA" id="ARBA00022670"/>
    </source>
</evidence>
<evidence type="ECO:0000256" key="4">
    <source>
        <dbReference type="ARBA" id="ARBA00023049"/>
    </source>
</evidence>
<dbReference type="PANTHER" id="PTHR30624:SF4">
    <property type="entry name" value="METALLOPROTEASE TLDD"/>
    <property type="match status" value="1"/>
</dbReference>
<evidence type="ECO:0000313" key="9">
    <source>
        <dbReference type="Proteomes" id="UP000464754"/>
    </source>
</evidence>
<dbReference type="PIRSF" id="PIRSF004919">
    <property type="entry name" value="TldD"/>
    <property type="match status" value="1"/>
</dbReference>
<dbReference type="PANTHER" id="PTHR30624">
    <property type="entry name" value="UNCHARACTERIZED PROTEIN TLDD AND PMBA"/>
    <property type="match status" value="1"/>
</dbReference>
<dbReference type="GO" id="GO:0008237">
    <property type="term" value="F:metallopeptidase activity"/>
    <property type="evidence" value="ECO:0007669"/>
    <property type="project" value="UniProtKB-KW"/>
</dbReference>
<reference evidence="9" key="1">
    <citation type="submission" date="2019-05" db="EMBL/GenBank/DDBJ databases">
        <title>Complete genome sequencing of Absiella argi strain JCM 30884.</title>
        <authorList>
            <person name="Sakamoto M."/>
            <person name="Murakami T."/>
            <person name="Mori H."/>
        </authorList>
    </citation>
    <scope>NUCLEOTIDE SEQUENCE [LARGE SCALE GENOMIC DNA]</scope>
    <source>
        <strain evidence="9">JCM 30884</strain>
    </source>
</reference>
<dbReference type="InterPro" id="IPR036059">
    <property type="entry name" value="TldD/PmbA_sf"/>
</dbReference>
<sequence>MLKKEILEKVLEIALSTGGDFAEIFEEKKYKNGISMLNGIVENVNSGVVRGIGLRIYHGFESVYAYTNDLTEENLVEFAKKLSMAVEGNPVQKQVTLEEVVYENQHPVKIYPKEYPMDKKVELLKRANDAAKAYDEHISKVMASLIDEEQHVAIANSDGKYIQDTRIHTRMAVNAIASDGDLLETGTCSPGASKGMEFYEEAIPEETGKEAARIAMAMLYADDCPSGTMPVIMDNGFGGVIFHEACGHSLEASAVSKGQSVFSGKLNQKIASDCVTAIDDGTIPNAWGSSNIDDEGNFQKRRVLIENGILKSYLVDTLNGKRMGMESTSSSRRESYKYETTSRMTNTFIAPGKDTLEDMIKKTSYGLYAKRMGGGSVDPSTGDFNFAVNEGYLIVDGKITKPVKGATLIGNGADVLMKIDMVGSDLLRAQGMCGASSGSIPTDVGQPPLRVQDMIVGGKEGGSANE</sequence>
<dbReference type="RefSeq" id="WP_115715311.1">
    <property type="nucleotide sequence ID" value="NZ_AP019695.1"/>
</dbReference>
<dbReference type="GO" id="GO:0005829">
    <property type="term" value="C:cytosol"/>
    <property type="evidence" value="ECO:0007669"/>
    <property type="project" value="TreeGrafter"/>
</dbReference>
<organism evidence="8 9">
    <name type="scientific">Amedibacterium intestinale</name>
    <dbReference type="NCBI Taxonomy" id="2583452"/>
    <lineage>
        <taxon>Bacteria</taxon>
        <taxon>Bacillati</taxon>
        <taxon>Bacillota</taxon>
        <taxon>Erysipelotrichia</taxon>
        <taxon>Erysipelotrichales</taxon>
        <taxon>Erysipelotrichaceae</taxon>
        <taxon>Amedibacterium</taxon>
    </lineage>
</organism>
<dbReference type="AlphaFoldDB" id="A0A6N4TH93"/>
<accession>A0A6N4TH93</accession>
<dbReference type="EMBL" id="AP019695">
    <property type="protein sequence ID" value="BBK22129.1"/>
    <property type="molecule type" value="Genomic_DNA"/>
</dbReference>